<dbReference type="Pfam" id="PF05175">
    <property type="entry name" value="MTS"/>
    <property type="match status" value="1"/>
</dbReference>
<dbReference type="GO" id="GO:0008757">
    <property type="term" value="F:S-adenosylmethionine-dependent methyltransferase activity"/>
    <property type="evidence" value="ECO:0007669"/>
    <property type="project" value="InterPro"/>
</dbReference>
<gene>
    <name evidence="4" type="ORF">EDX97_06850</name>
</gene>
<dbReference type="EMBL" id="RJQC01000002">
    <property type="protein sequence ID" value="RNM30735.1"/>
    <property type="molecule type" value="Genomic_DNA"/>
</dbReference>
<dbReference type="GO" id="GO:0032259">
    <property type="term" value="P:methylation"/>
    <property type="evidence" value="ECO:0007669"/>
    <property type="project" value="UniProtKB-KW"/>
</dbReference>
<protein>
    <submittedName>
        <fullName evidence="4">Methyltransferase domain-containing protein</fullName>
    </submittedName>
</protein>
<comment type="caution">
    <text evidence="4">The sequence shown here is derived from an EMBL/GenBank/DDBJ whole genome shotgun (WGS) entry which is preliminary data.</text>
</comment>
<name>A0A3N0I125_9FIRM</name>
<sequence>MVQYFENDASQKHKPSTISFTIQDHAFMLESNSGVFSKDRLDTGTRILLEAILENESSCSHVLDLGCGIGPVGVVLGTFWHCDLTCIDVNEKAVQLTKRNLQKNGLSGNVLCSDGVQSGTYDCVVLNPPIRAGKKTIYRLFDEAMAHCTNHLWIVMRKQHGAASAQDYLATKYSVSRVKRDKGYWVLRVSSDDVV</sequence>
<dbReference type="PANTHER" id="PTHR47816">
    <property type="entry name" value="RIBOSOMAL RNA SMALL SUBUNIT METHYLTRANSFERASE C"/>
    <property type="match status" value="1"/>
</dbReference>
<dbReference type="InterPro" id="IPR007848">
    <property type="entry name" value="Small_mtfrase_dom"/>
</dbReference>
<evidence type="ECO:0000313" key="4">
    <source>
        <dbReference type="EMBL" id="RNM30735.1"/>
    </source>
</evidence>
<evidence type="ECO:0000256" key="2">
    <source>
        <dbReference type="ARBA" id="ARBA00022679"/>
    </source>
</evidence>
<dbReference type="OrthoDB" id="9764961at2"/>
<dbReference type="InterPro" id="IPR029063">
    <property type="entry name" value="SAM-dependent_MTases_sf"/>
</dbReference>
<proteinExistence type="predicted"/>
<dbReference type="PANTHER" id="PTHR47816:SF4">
    <property type="entry name" value="RIBOSOMAL RNA SMALL SUBUNIT METHYLTRANSFERASE C"/>
    <property type="match status" value="1"/>
</dbReference>
<dbReference type="SUPFAM" id="SSF53335">
    <property type="entry name" value="S-adenosyl-L-methionine-dependent methyltransferases"/>
    <property type="match status" value="1"/>
</dbReference>
<dbReference type="InterPro" id="IPR046977">
    <property type="entry name" value="RsmC/RlmG"/>
</dbReference>
<feature type="domain" description="Methyltransferase small" evidence="3">
    <location>
        <begin position="29"/>
        <end position="188"/>
    </location>
</feature>
<keyword evidence="1 4" id="KW-0489">Methyltransferase</keyword>
<evidence type="ECO:0000313" key="5">
    <source>
        <dbReference type="Proteomes" id="UP000276568"/>
    </source>
</evidence>
<dbReference type="CDD" id="cd02440">
    <property type="entry name" value="AdoMet_MTases"/>
    <property type="match status" value="1"/>
</dbReference>
<organism evidence="4 5">
    <name type="scientific">Absicoccus porci</name>
    <dbReference type="NCBI Taxonomy" id="2486576"/>
    <lineage>
        <taxon>Bacteria</taxon>
        <taxon>Bacillati</taxon>
        <taxon>Bacillota</taxon>
        <taxon>Erysipelotrichia</taxon>
        <taxon>Erysipelotrichales</taxon>
        <taxon>Erysipelotrichaceae</taxon>
        <taxon>Absicoccus</taxon>
    </lineage>
</organism>
<dbReference type="Gene3D" id="3.40.50.150">
    <property type="entry name" value="Vaccinia Virus protein VP39"/>
    <property type="match status" value="1"/>
</dbReference>
<accession>A0A3N0I125</accession>
<keyword evidence="5" id="KW-1185">Reference proteome</keyword>
<dbReference type="AlphaFoldDB" id="A0A3N0I125"/>
<evidence type="ECO:0000259" key="3">
    <source>
        <dbReference type="Pfam" id="PF05175"/>
    </source>
</evidence>
<reference evidence="4 5" key="1">
    <citation type="submission" date="2018-11" db="EMBL/GenBank/DDBJ databases">
        <title>Clostridium sp. nov., a member of the family Erysipelotrichaceae isolated from pig faeces.</title>
        <authorList>
            <person name="Chang Y.-H."/>
        </authorList>
    </citation>
    <scope>NUCLEOTIDE SEQUENCE [LARGE SCALE GENOMIC DNA]</scope>
    <source>
        <strain evidence="4 5">YH-panp20</strain>
    </source>
</reference>
<dbReference type="Proteomes" id="UP000276568">
    <property type="component" value="Unassembled WGS sequence"/>
</dbReference>
<evidence type="ECO:0000256" key="1">
    <source>
        <dbReference type="ARBA" id="ARBA00022603"/>
    </source>
</evidence>
<keyword evidence="2 4" id="KW-0808">Transferase</keyword>